<dbReference type="EMBL" id="JAGMVS010000047">
    <property type="protein sequence ID" value="MCM2437051.1"/>
    <property type="molecule type" value="Genomic_DNA"/>
</dbReference>
<keyword evidence="3 9" id="KW-0645">Protease</keyword>
<evidence type="ECO:0000256" key="5">
    <source>
        <dbReference type="ARBA" id="ARBA00022750"/>
    </source>
</evidence>
<comment type="catalytic activity">
    <reaction evidence="9 10">
        <text>Release of signal peptides from bacterial membrane prolipoproteins. Hydrolyzes -Xaa-Yaa-Zaa-|-(S,diacylglyceryl)Cys-, in which Xaa is hydrophobic (preferably Leu), and Yaa (Ala or Ser) and Zaa (Gly or Ala) have small, neutral side chains.</text>
        <dbReference type="EC" id="3.4.23.36"/>
    </reaction>
</comment>
<feature type="active site" evidence="9">
    <location>
        <position position="120"/>
    </location>
</feature>
<comment type="subcellular location">
    <subcellularLocation>
        <location evidence="9">Cell membrane</location>
        <topology evidence="9">Multi-pass membrane protein</topology>
    </subcellularLocation>
</comment>
<evidence type="ECO:0000256" key="6">
    <source>
        <dbReference type="ARBA" id="ARBA00022801"/>
    </source>
</evidence>
<evidence type="ECO:0000256" key="10">
    <source>
        <dbReference type="RuleBase" id="RU000594"/>
    </source>
</evidence>
<keyword evidence="7 9" id="KW-1133">Transmembrane helix</keyword>
<dbReference type="EC" id="3.4.23.36" evidence="9"/>
<sequence length="157" mass="17500">MKKFLVLDTSIAVIILVVDQLVKQAIEKSNLGLHHSVLVQDTIIPGILAVTKLHNNGAAWSIMAGQQWFFYIITTLALVALGFAYYKFKNKLLFRLSLLIMIAGTLGNFIDRVRQGFVVDMFVLKFINFPVFNIADVALTVGVIGLFLSILTDKEID</sequence>
<proteinExistence type="inferred from homology"/>
<keyword evidence="5 9" id="KW-0064">Aspartyl protease</keyword>
<dbReference type="Proteomes" id="UP001057481">
    <property type="component" value="Unassembled WGS sequence"/>
</dbReference>
<comment type="similarity">
    <text evidence="1 9 11">Belongs to the peptidase A8 family.</text>
</comment>
<gene>
    <name evidence="9 12" type="primary">lspA</name>
    <name evidence="12" type="ORF">KAK10_03770</name>
</gene>
<comment type="caution">
    <text evidence="9">Lacks conserved residue(s) required for the propagation of feature annotation.</text>
</comment>
<evidence type="ECO:0000256" key="1">
    <source>
        <dbReference type="ARBA" id="ARBA00006139"/>
    </source>
</evidence>
<evidence type="ECO:0000256" key="8">
    <source>
        <dbReference type="ARBA" id="ARBA00023136"/>
    </source>
</evidence>
<keyword evidence="8 9" id="KW-0472">Membrane</keyword>
<dbReference type="InterPro" id="IPR001872">
    <property type="entry name" value="Peptidase_A8"/>
</dbReference>
<dbReference type="NCBIfam" id="TIGR00077">
    <property type="entry name" value="lspA"/>
    <property type="match status" value="1"/>
</dbReference>
<evidence type="ECO:0000313" key="13">
    <source>
        <dbReference type="Proteomes" id="UP001057481"/>
    </source>
</evidence>
<evidence type="ECO:0000256" key="4">
    <source>
        <dbReference type="ARBA" id="ARBA00022692"/>
    </source>
</evidence>
<feature type="transmembrane region" description="Helical" evidence="9">
    <location>
        <begin position="68"/>
        <end position="86"/>
    </location>
</feature>
<keyword evidence="2 9" id="KW-1003">Cell membrane</keyword>
<dbReference type="PROSITE" id="PS00855">
    <property type="entry name" value="SPASE_II"/>
    <property type="match status" value="1"/>
</dbReference>
<dbReference type="PANTHER" id="PTHR33695:SF1">
    <property type="entry name" value="LIPOPROTEIN SIGNAL PEPTIDASE"/>
    <property type="match status" value="1"/>
</dbReference>
<evidence type="ECO:0000256" key="2">
    <source>
        <dbReference type="ARBA" id="ARBA00022475"/>
    </source>
</evidence>
<dbReference type="RefSeq" id="WP_205143881.1">
    <property type="nucleotide sequence ID" value="NZ_JAFBDN010000013.1"/>
</dbReference>
<feature type="transmembrane region" description="Helical" evidence="9">
    <location>
        <begin position="93"/>
        <end position="110"/>
    </location>
</feature>
<protein>
    <recommendedName>
        <fullName evidence="9">Lipoprotein signal peptidase</fullName>
        <ecNumber evidence="9">3.4.23.36</ecNumber>
    </recommendedName>
    <alternativeName>
        <fullName evidence="9">Prolipoprotein signal peptidase</fullName>
    </alternativeName>
    <alternativeName>
        <fullName evidence="9">Signal peptidase II</fullName>
        <shortName evidence="9">SPase II</shortName>
    </alternativeName>
</protein>
<dbReference type="HAMAP" id="MF_00161">
    <property type="entry name" value="LspA"/>
    <property type="match status" value="1"/>
</dbReference>
<dbReference type="PRINTS" id="PR00781">
    <property type="entry name" value="LIPOSIGPTASE"/>
</dbReference>
<dbReference type="GO" id="GO:0004190">
    <property type="term" value="F:aspartic-type endopeptidase activity"/>
    <property type="evidence" value="ECO:0007669"/>
    <property type="project" value="UniProtKB-EC"/>
</dbReference>
<comment type="caution">
    <text evidence="12">The sequence shown here is derived from an EMBL/GenBank/DDBJ whole genome shotgun (WGS) entry which is preliminary data.</text>
</comment>
<feature type="active site" evidence="9">
    <location>
        <position position="136"/>
    </location>
</feature>
<organism evidence="12 13">
    <name type="scientific">Periweissella beninensis</name>
    <dbReference type="NCBI Taxonomy" id="504936"/>
    <lineage>
        <taxon>Bacteria</taxon>
        <taxon>Bacillati</taxon>
        <taxon>Bacillota</taxon>
        <taxon>Bacilli</taxon>
        <taxon>Lactobacillales</taxon>
        <taxon>Lactobacillaceae</taxon>
        <taxon>Periweissella</taxon>
    </lineage>
</organism>
<evidence type="ECO:0000313" key="12">
    <source>
        <dbReference type="EMBL" id="MCM2437051.1"/>
    </source>
</evidence>
<feature type="transmembrane region" description="Helical" evidence="9">
    <location>
        <begin position="130"/>
        <end position="151"/>
    </location>
</feature>
<evidence type="ECO:0000256" key="11">
    <source>
        <dbReference type="RuleBase" id="RU004181"/>
    </source>
</evidence>
<evidence type="ECO:0000256" key="9">
    <source>
        <dbReference type="HAMAP-Rule" id="MF_00161"/>
    </source>
</evidence>
<comment type="function">
    <text evidence="9 10">This protein specifically catalyzes the removal of signal peptides from prolipoproteins.</text>
</comment>
<evidence type="ECO:0000256" key="3">
    <source>
        <dbReference type="ARBA" id="ARBA00022670"/>
    </source>
</evidence>
<reference evidence="12" key="1">
    <citation type="submission" date="2021-04" db="EMBL/GenBank/DDBJ databases">
        <title>Taxonomic assessment of Weissella genus.</title>
        <authorList>
            <person name="Fanelli F."/>
            <person name="Chieffi D."/>
            <person name="Dell'Aquila A."/>
            <person name="Gyu-Sung C."/>
            <person name="Franz C.M.A.P."/>
            <person name="Fusco V."/>
        </authorList>
    </citation>
    <scope>NUCLEOTIDE SEQUENCE</scope>
    <source>
        <strain evidence="12">LMG 25373</strain>
    </source>
</reference>
<dbReference type="PANTHER" id="PTHR33695">
    <property type="entry name" value="LIPOPROTEIN SIGNAL PEPTIDASE"/>
    <property type="match status" value="1"/>
</dbReference>
<comment type="pathway">
    <text evidence="9">Protein modification; lipoprotein biosynthesis (signal peptide cleavage).</text>
</comment>
<name>A0ABT0VGV1_9LACO</name>
<keyword evidence="6 9" id="KW-0378">Hydrolase</keyword>
<dbReference type="Pfam" id="PF01252">
    <property type="entry name" value="Peptidase_A8"/>
    <property type="match status" value="1"/>
</dbReference>
<keyword evidence="13" id="KW-1185">Reference proteome</keyword>
<evidence type="ECO:0000256" key="7">
    <source>
        <dbReference type="ARBA" id="ARBA00022989"/>
    </source>
</evidence>
<keyword evidence="4 9" id="KW-0812">Transmembrane</keyword>
<accession>A0ABT0VGV1</accession>